<evidence type="ECO:0000256" key="11">
    <source>
        <dbReference type="ARBA" id="ARBA00023264"/>
    </source>
</evidence>
<dbReference type="Pfam" id="PF13091">
    <property type="entry name" value="PLDc_2"/>
    <property type="match status" value="2"/>
</dbReference>
<keyword evidence="16" id="KW-1185">Reference proteome</keyword>
<comment type="subcellular location">
    <subcellularLocation>
        <location evidence="1">Cell membrane</location>
    </subcellularLocation>
</comment>
<protein>
    <recommendedName>
        <fullName evidence="12">Cardiolipin synthase</fullName>
        <ecNumber evidence="12">2.7.8.-</ecNumber>
    </recommendedName>
</protein>
<keyword evidence="2" id="KW-1003">Cell membrane</keyword>
<dbReference type="CDD" id="cd09112">
    <property type="entry name" value="PLDc_CLS_2"/>
    <property type="match status" value="1"/>
</dbReference>
<dbReference type="GO" id="GO:0005886">
    <property type="term" value="C:plasma membrane"/>
    <property type="evidence" value="ECO:0007669"/>
    <property type="project" value="UniProtKB-SubCell"/>
</dbReference>
<dbReference type="CDD" id="cd09110">
    <property type="entry name" value="PLDc_CLS_1"/>
    <property type="match status" value="1"/>
</dbReference>
<dbReference type="SMART" id="SM00155">
    <property type="entry name" value="PLDc"/>
    <property type="match status" value="2"/>
</dbReference>
<keyword evidence="3" id="KW-0444">Lipid biosynthesis</keyword>
<dbReference type="AlphaFoldDB" id="A0A9X2DPF3"/>
<evidence type="ECO:0000256" key="2">
    <source>
        <dbReference type="ARBA" id="ARBA00022475"/>
    </source>
</evidence>
<organism evidence="15 16">
    <name type="scientific">Halalkalibacter oceani</name>
    <dbReference type="NCBI Taxonomy" id="1653776"/>
    <lineage>
        <taxon>Bacteria</taxon>
        <taxon>Bacillati</taxon>
        <taxon>Bacillota</taxon>
        <taxon>Bacilli</taxon>
        <taxon>Bacillales</taxon>
        <taxon>Bacillaceae</taxon>
        <taxon>Halalkalibacter</taxon>
    </lineage>
</organism>
<proteinExistence type="predicted"/>
<keyword evidence="4" id="KW-0808">Transferase</keyword>
<evidence type="ECO:0000259" key="14">
    <source>
        <dbReference type="PROSITE" id="PS50035"/>
    </source>
</evidence>
<dbReference type="FunFam" id="3.30.870.10:FF:000014">
    <property type="entry name" value="Cardiolipin synthase"/>
    <property type="match status" value="1"/>
</dbReference>
<dbReference type="EMBL" id="JAMBOL010000006">
    <property type="protein sequence ID" value="MCM3714226.1"/>
    <property type="molecule type" value="Genomic_DNA"/>
</dbReference>
<dbReference type="SUPFAM" id="SSF56024">
    <property type="entry name" value="Phospholipase D/nuclease"/>
    <property type="match status" value="2"/>
</dbReference>
<evidence type="ECO:0000256" key="3">
    <source>
        <dbReference type="ARBA" id="ARBA00022516"/>
    </source>
</evidence>
<evidence type="ECO:0000256" key="10">
    <source>
        <dbReference type="ARBA" id="ARBA00023209"/>
    </source>
</evidence>
<keyword evidence="8" id="KW-0443">Lipid metabolism</keyword>
<dbReference type="InterPro" id="IPR022924">
    <property type="entry name" value="Cardiolipin_synthase"/>
</dbReference>
<evidence type="ECO:0000313" key="15">
    <source>
        <dbReference type="EMBL" id="MCM3714226.1"/>
    </source>
</evidence>
<dbReference type="PANTHER" id="PTHR21248:SF7">
    <property type="entry name" value="MINOR CARDIOLIPIN SYNTHASE CLSB"/>
    <property type="match status" value="1"/>
</dbReference>
<dbReference type="GO" id="GO:0032049">
    <property type="term" value="P:cardiolipin biosynthetic process"/>
    <property type="evidence" value="ECO:0007669"/>
    <property type="project" value="UniProtKB-UniRule"/>
</dbReference>
<reference evidence="15" key="1">
    <citation type="submission" date="2022-05" db="EMBL/GenBank/DDBJ databases">
        <title>Comparative Genomics of Spacecraft Associated Microbes.</title>
        <authorList>
            <person name="Tran M.T."/>
            <person name="Wright A."/>
            <person name="Seuylemezian A."/>
            <person name="Eisen J."/>
            <person name="Coil D."/>
        </authorList>
    </citation>
    <scope>NUCLEOTIDE SEQUENCE</scope>
    <source>
        <strain evidence="15">214.1.1</strain>
    </source>
</reference>
<feature type="domain" description="PLD phosphodiesterase" evidence="14">
    <location>
        <begin position="140"/>
        <end position="167"/>
    </location>
</feature>
<dbReference type="EC" id="2.7.8.-" evidence="12"/>
<dbReference type="InterPro" id="IPR001736">
    <property type="entry name" value="PLipase_D/transphosphatidylase"/>
</dbReference>
<dbReference type="RefSeq" id="WP_251223020.1">
    <property type="nucleotide sequence ID" value="NZ_JAMBOL010000006.1"/>
</dbReference>
<evidence type="ECO:0000256" key="12">
    <source>
        <dbReference type="NCBIfam" id="TIGR04265"/>
    </source>
</evidence>
<dbReference type="Gene3D" id="3.30.870.10">
    <property type="entry name" value="Endonuclease Chain A"/>
    <property type="match status" value="2"/>
</dbReference>
<gene>
    <name evidence="15" type="primary">cls</name>
    <name evidence="15" type="ORF">M3202_09020</name>
</gene>
<evidence type="ECO:0000256" key="7">
    <source>
        <dbReference type="ARBA" id="ARBA00022989"/>
    </source>
</evidence>
<dbReference type="NCBIfam" id="TIGR04265">
    <property type="entry name" value="bac_cardiolipin"/>
    <property type="match status" value="1"/>
</dbReference>
<evidence type="ECO:0000256" key="5">
    <source>
        <dbReference type="ARBA" id="ARBA00022692"/>
    </source>
</evidence>
<feature type="domain" description="PLD phosphodiesterase" evidence="14">
    <location>
        <begin position="311"/>
        <end position="338"/>
    </location>
</feature>
<keyword evidence="11" id="KW-1208">Phospholipid metabolism</keyword>
<keyword evidence="7 13" id="KW-1133">Transmembrane helix</keyword>
<name>A0A9X2DPF3_9BACI</name>
<keyword evidence="5 13" id="KW-0812">Transmembrane</keyword>
<keyword evidence="9 13" id="KW-0472">Membrane</keyword>
<dbReference type="Proteomes" id="UP001139179">
    <property type="component" value="Unassembled WGS sequence"/>
</dbReference>
<evidence type="ECO:0000256" key="6">
    <source>
        <dbReference type="ARBA" id="ARBA00022737"/>
    </source>
</evidence>
<keyword evidence="6" id="KW-0677">Repeat</keyword>
<dbReference type="PROSITE" id="PS50035">
    <property type="entry name" value="PLD"/>
    <property type="match status" value="2"/>
</dbReference>
<evidence type="ECO:0000256" key="9">
    <source>
        <dbReference type="ARBA" id="ARBA00023136"/>
    </source>
</evidence>
<dbReference type="PIRSF" id="PIRSF000850">
    <property type="entry name" value="Phospholipase_D_PSS"/>
    <property type="match status" value="1"/>
</dbReference>
<accession>A0A9X2DPF3</accession>
<dbReference type="InterPro" id="IPR025202">
    <property type="entry name" value="PLD-like_dom"/>
</dbReference>
<comment type="caution">
    <text evidence="15">The sequence shown here is derived from an EMBL/GenBank/DDBJ whole genome shotgun (WGS) entry which is preliminary data.</text>
</comment>
<evidence type="ECO:0000256" key="8">
    <source>
        <dbReference type="ARBA" id="ARBA00023098"/>
    </source>
</evidence>
<evidence type="ECO:0000256" key="1">
    <source>
        <dbReference type="ARBA" id="ARBA00004236"/>
    </source>
</evidence>
<dbReference type="PANTHER" id="PTHR21248">
    <property type="entry name" value="CARDIOLIPIN SYNTHASE"/>
    <property type="match status" value="1"/>
</dbReference>
<feature type="transmembrane region" description="Helical" evidence="13">
    <location>
        <begin position="6"/>
        <end position="22"/>
    </location>
</feature>
<sequence length="398" mass="46005">MNGSLLFVLLLVIIIVWLRYDFRAGMRKQRREATRHTQKTRYGEVGLLGDGETFFLKLFQDVKQAKHHIHLLFYIFRGDHIGAQLLDLLEDKAKEGVTVRILVDRFGCKLSRSQKKKMKKAGIHFAYSHPPQLPFLFFTLNRRNHRKIVIIDGETGYIGGFNVGDEYLGRSAKFGLWRDFHLRLKGDGVQDLQEQFLQDWTTAKQLYITEPALYPVLDQGRHPLRILPTDGSYLEETFIALIRQAKSSIIIGTPYYIPGRRLQQELISAAERGVDIRIILPKKADHPLVKEAAFPYFRSLLEAGIDIYQYYRGFFHAKALVIDEQMCDVGTANFDKRSFHINHEINCLVYDKAFVQIVLSELEYDISISERMTLAAYEQRSLLHKGKEKVATLVSELL</sequence>
<evidence type="ECO:0000313" key="16">
    <source>
        <dbReference type="Proteomes" id="UP001139179"/>
    </source>
</evidence>
<keyword evidence="10" id="KW-0594">Phospholipid biosynthesis</keyword>
<dbReference type="GO" id="GO:0008808">
    <property type="term" value="F:cardiolipin synthase activity"/>
    <property type="evidence" value="ECO:0007669"/>
    <property type="project" value="UniProtKB-UniRule"/>
</dbReference>
<evidence type="ECO:0000256" key="13">
    <source>
        <dbReference type="SAM" id="Phobius"/>
    </source>
</evidence>
<evidence type="ECO:0000256" key="4">
    <source>
        <dbReference type="ARBA" id="ARBA00022679"/>
    </source>
</evidence>